<organism evidence="5 6">
    <name type="scientific">Porphyridium purpureum</name>
    <name type="common">Red alga</name>
    <name type="synonym">Porphyridium cruentum</name>
    <dbReference type="NCBI Taxonomy" id="35688"/>
    <lineage>
        <taxon>Eukaryota</taxon>
        <taxon>Rhodophyta</taxon>
        <taxon>Bangiophyceae</taxon>
        <taxon>Porphyridiales</taxon>
        <taxon>Porphyridiaceae</taxon>
        <taxon>Porphyridium</taxon>
    </lineage>
</organism>
<evidence type="ECO:0000256" key="3">
    <source>
        <dbReference type="PROSITE-ProRule" id="PRU00339"/>
    </source>
</evidence>
<dbReference type="InterPro" id="IPR011990">
    <property type="entry name" value="TPR-like_helical_dom_sf"/>
</dbReference>
<keyword evidence="6" id="KW-1185">Reference proteome</keyword>
<gene>
    <name evidence="5" type="ORF">FVE85_2259</name>
</gene>
<dbReference type="PIRSF" id="PIRSF000422">
    <property type="entry name" value="N-terminal-AcTrfase-A_aux_su"/>
    <property type="match status" value="1"/>
</dbReference>
<evidence type="ECO:0000313" key="6">
    <source>
        <dbReference type="Proteomes" id="UP000324585"/>
    </source>
</evidence>
<name>A0A5J4YZD0_PORPP</name>
<keyword evidence="5" id="KW-0808">Transferase</keyword>
<evidence type="ECO:0000256" key="4">
    <source>
        <dbReference type="SAM" id="MobiDB-lite"/>
    </source>
</evidence>
<dbReference type="GO" id="GO:0005737">
    <property type="term" value="C:cytoplasm"/>
    <property type="evidence" value="ECO:0007669"/>
    <property type="project" value="UniProtKB-ARBA"/>
</dbReference>
<evidence type="ECO:0000256" key="2">
    <source>
        <dbReference type="ARBA" id="ARBA00022803"/>
    </source>
</evidence>
<dbReference type="Gene3D" id="1.25.40.1040">
    <property type="match status" value="1"/>
</dbReference>
<dbReference type="OrthoDB" id="10263032at2759"/>
<dbReference type="PANTHER" id="PTHR22767:SF2">
    <property type="entry name" value="N(ALPHA)-ACETYLTRANSFERASE 15_16, ISOFORM A"/>
    <property type="match status" value="1"/>
</dbReference>
<dbReference type="EMBL" id="VRMN01000003">
    <property type="protein sequence ID" value="KAA8496104.1"/>
    <property type="molecule type" value="Genomic_DNA"/>
</dbReference>
<feature type="region of interest" description="Disordered" evidence="4">
    <location>
        <begin position="655"/>
        <end position="710"/>
    </location>
</feature>
<dbReference type="InterPro" id="IPR019734">
    <property type="entry name" value="TPR_rpt"/>
</dbReference>
<comment type="caution">
    <text evidence="5">The sequence shown here is derived from an EMBL/GenBank/DDBJ whole genome shotgun (WGS) entry which is preliminary data.</text>
</comment>
<keyword evidence="1" id="KW-0677">Repeat</keyword>
<evidence type="ECO:0000313" key="5">
    <source>
        <dbReference type="EMBL" id="KAA8496104.1"/>
    </source>
</evidence>
<proteinExistence type="predicted"/>
<dbReference type="FunFam" id="1.25.40.1040:FF:000003">
    <property type="entry name" value="N-terminal acetyltransferase A, auxiliary subunit"/>
    <property type="match status" value="1"/>
</dbReference>
<dbReference type="InterPro" id="IPR021183">
    <property type="entry name" value="NatA_aux_su"/>
</dbReference>
<dbReference type="OMA" id="MEMRADY"/>
<dbReference type="PROSITE" id="PS50005">
    <property type="entry name" value="TPR"/>
    <property type="match status" value="1"/>
</dbReference>
<dbReference type="Proteomes" id="UP000324585">
    <property type="component" value="Unassembled WGS sequence"/>
</dbReference>
<feature type="compositionally biased region" description="Basic and acidic residues" evidence="4">
    <location>
        <begin position="663"/>
        <end position="677"/>
    </location>
</feature>
<keyword evidence="2 3" id="KW-0802">TPR repeat</keyword>
<dbReference type="Gene3D" id="1.25.40.1010">
    <property type="match status" value="1"/>
</dbReference>
<sequence>MGVKDKDKADGSASGSALPSKEAALFRSMVKMYEMKQYKKALKAADQILRKVPAHGETLAMKGLVWSSLGPENKSEAYDMVRAGLRADLRSHVCWHVYGLLYRADRDYKEASKAYLQALRIDKDNMQILRDLALLQVQCRDFEGFESTRRKLLTVKPNQNANWIAFALAHQLNENHADAVQVLNTYEGTLKDTSSQESMFPYEASELAMYKHMLLFESKEYEKALQHLEQNEDKVVDKLGWTEARAQSLAMLERYDEAEAAYRTLLHRNPENKTYIARLADIMVTRNRIHASQAGNEAVTKSESELYVELCDALSVTYPEALSFRRLALEHTDGDDFLRRADVLVRRFLYKGVPSLFSMFKSIYRDQPHKAQLLGGLFESYAAHLNSNSTASLPPFKGSAYVDANGSANSSDGAKEDNVSEAKLQDLTLWVDYFLVQHYVALGQHERALQLVNDALLRTPSSIELLLVKGRVLKVVGDVNAAVSALNAARKLDLADRYLNHKCAKYAMRANRVDLAEQWIGLFTREGDIPPVQAMYEMQCLWFELESGAAFLRRGLTARALKRFIAVDRHFADFIEDQFDFHNYCVRKMTLRSYVQVLRLEDHIKDHHGYMAAMRALVRLFLRLADQPLEEQLKSKMSLMEAELEKMTAADRKKALAKRKKAEAKEKTTEKDKEDVSKAASGTGKKGDEDSVAGGKKKPGSAVRQPGWMETDPDGVELLRSVGDFVEEAHKYANELDRWAPRELETQVLVFDVALRRKKVLVAARAYKRAQTICRSSEALELVCMAIHLLRVSEAASWKPVLSALPAEVSDVFQNVVEEIRGQTGVSSALEYAQKAATRQTKASSGEGISVDDQLMLARALLKMCRTDDDWARDARPMAVGLLLEWPKDGASGPCLRTCEELYLNEQELALGADDKQRYVQLCLERFPRANVFGGGDKEIVM</sequence>
<dbReference type="Pfam" id="PF12569">
    <property type="entry name" value="NatA_aux_su"/>
    <property type="match status" value="1"/>
</dbReference>
<dbReference type="SUPFAM" id="SSF48452">
    <property type="entry name" value="TPR-like"/>
    <property type="match status" value="2"/>
</dbReference>
<reference evidence="6" key="1">
    <citation type="journal article" date="2019" name="Nat. Commun.">
        <title>Expansion of phycobilisome linker gene families in mesophilic red algae.</title>
        <authorList>
            <person name="Lee J."/>
            <person name="Kim D."/>
            <person name="Bhattacharya D."/>
            <person name="Yoon H.S."/>
        </authorList>
    </citation>
    <scope>NUCLEOTIDE SEQUENCE [LARGE SCALE GENOMIC DNA]</scope>
    <source>
        <strain evidence="6">CCMP 1328</strain>
    </source>
</reference>
<dbReference type="AlphaFoldDB" id="A0A5J4YZD0"/>
<accession>A0A5J4YZD0</accession>
<feature type="repeat" description="TPR" evidence="3">
    <location>
        <begin position="92"/>
        <end position="125"/>
    </location>
</feature>
<evidence type="ECO:0000256" key="1">
    <source>
        <dbReference type="ARBA" id="ARBA00022737"/>
    </source>
</evidence>
<dbReference type="SMART" id="SM00028">
    <property type="entry name" value="TPR"/>
    <property type="match status" value="3"/>
</dbReference>
<dbReference type="GO" id="GO:0016740">
    <property type="term" value="F:transferase activity"/>
    <property type="evidence" value="ECO:0007669"/>
    <property type="project" value="UniProtKB-KW"/>
</dbReference>
<protein>
    <submittedName>
        <fullName evidence="5">N-terminal acetyltransferase A complex auxiliary subunit NAA15</fullName>
    </submittedName>
</protein>
<dbReference type="PANTHER" id="PTHR22767">
    <property type="entry name" value="N-TERMINAL ACETYLTRANSFERASE-RELATED"/>
    <property type="match status" value="1"/>
</dbReference>